<dbReference type="PROSITE" id="PS50235">
    <property type="entry name" value="USP_3"/>
    <property type="match status" value="1"/>
</dbReference>
<gene>
    <name evidence="6" type="ORF">B0H17DRAFT_999051</name>
</gene>
<dbReference type="SMART" id="SM00213">
    <property type="entry name" value="UBQ"/>
    <property type="match status" value="1"/>
</dbReference>
<dbReference type="SUPFAM" id="SSF54001">
    <property type="entry name" value="Cysteine proteinases"/>
    <property type="match status" value="1"/>
</dbReference>
<dbReference type="InterPro" id="IPR028889">
    <property type="entry name" value="USP"/>
</dbReference>
<feature type="compositionally biased region" description="Pro residues" evidence="2">
    <location>
        <begin position="1103"/>
        <end position="1115"/>
    </location>
</feature>
<dbReference type="GO" id="GO:0004197">
    <property type="term" value="F:cysteine-type endopeptidase activity"/>
    <property type="evidence" value="ECO:0007669"/>
    <property type="project" value="InterPro"/>
</dbReference>
<dbReference type="GO" id="GO:0004843">
    <property type="term" value="F:cysteine-type deubiquitinase activity"/>
    <property type="evidence" value="ECO:0007669"/>
    <property type="project" value="InterPro"/>
</dbReference>
<dbReference type="PROSITE" id="PS00972">
    <property type="entry name" value="USP_1"/>
    <property type="match status" value="1"/>
</dbReference>
<dbReference type="PROSITE" id="PS00973">
    <property type="entry name" value="USP_2"/>
    <property type="match status" value="1"/>
</dbReference>
<dbReference type="InterPro" id="IPR000626">
    <property type="entry name" value="Ubiquitin-like_dom"/>
</dbReference>
<evidence type="ECO:0000313" key="7">
    <source>
        <dbReference type="Proteomes" id="UP001221757"/>
    </source>
</evidence>
<dbReference type="InterPro" id="IPR001394">
    <property type="entry name" value="Peptidase_C19_UCH"/>
</dbReference>
<evidence type="ECO:0008006" key="8">
    <source>
        <dbReference type="Google" id="ProtNLM"/>
    </source>
</evidence>
<evidence type="ECO:0000259" key="4">
    <source>
        <dbReference type="PROSITE" id="PS50235"/>
    </source>
</evidence>
<dbReference type="InterPro" id="IPR006615">
    <property type="entry name" value="Pept_C19_DUSP"/>
</dbReference>
<name>A0AAD7MC53_MYCRO</name>
<dbReference type="PANTHER" id="PTHR24006">
    <property type="entry name" value="UBIQUITIN CARBOXYL-TERMINAL HYDROLASE"/>
    <property type="match status" value="1"/>
</dbReference>
<feature type="domain" description="DUSP" evidence="5">
    <location>
        <begin position="822"/>
        <end position="931"/>
    </location>
</feature>
<evidence type="ECO:0000256" key="1">
    <source>
        <dbReference type="ARBA" id="ARBA00009085"/>
    </source>
</evidence>
<dbReference type="Pfam" id="PF00240">
    <property type="entry name" value="ubiquitin"/>
    <property type="match status" value="1"/>
</dbReference>
<feature type="domain" description="USP" evidence="4">
    <location>
        <begin position="159"/>
        <end position="540"/>
    </location>
</feature>
<dbReference type="InterPro" id="IPR018200">
    <property type="entry name" value="USP_CS"/>
</dbReference>
<feature type="region of interest" description="Disordered" evidence="2">
    <location>
        <begin position="1"/>
        <end position="23"/>
    </location>
</feature>
<dbReference type="GO" id="GO:0005634">
    <property type="term" value="C:nucleus"/>
    <property type="evidence" value="ECO:0007669"/>
    <property type="project" value="TreeGrafter"/>
</dbReference>
<dbReference type="GO" id="GO:0005829">
    <property type="term" value="C:cytosol"/>
    <property type="evidence" value="ECO:0007669"/>
    <property type="project" value="TreeGrafter"/>
</dbReference>
<comment type="caution">
    <text evidence="6">The sequence shown here is derived from an EMBL/GenBank/DDBJ whole genome shotgun (WGS) entry which is preliminary data.</text>
</comment>
<dbReference type="SUPFAM" id="SSF143791">
    <property type="entry name" value="DUSP-like"/>
    <property type="match status" value="1"/>
</dbReference>
<evidence type="ECO:0000259" key="5">
    <source>
        <dbReference type="PROSITE" id="PS51283"/>
    </source>
</evidence>
<accession>A0AAD7MC53</accession>
<dbReference type="CDD" id="cd01795">
    <property type="entry name" value="Ubl_USP48"/>
    <property type="match status" value="1"/>
</dbReference>
<feature type="domain" description="Ubiquitin-like" evidence="3">
    <location>
        <begin position="993"/>
        <end position="1062"/>
    </location>
</feature>
<feature type="compositionally biased region" description="Basic and acidic residues" evidence="2">
    <location>
        <begin position="1070"/>
        <end position="1086"/>
    </location>
</feature>
<dbReference type="AlphaFoldDB" id="A0AAD7MC53"/>
<dbReference type="GO" id="GO:0016579">
    <property type="term" value="P:protein deubiquitination"/>
    <property type="evidence" value="ECO:0007669"/>
    <property type="project" value="InterPro"/>
</dbReference>
<reference evidence="6" key="1">
    <citation type="submission" date="2023-03" db="EMBL/GenBank/DDBJ databases">
        <title>Massive genome expansion in bonnet fungi (Mycena s.s.) driven by repeated elements and novel gene families across ecological guilds.</title>
        <authorList>
            <consortium name="Lawrence Berkeley National Laboratory"/>
            <person name="Harder C.B."/>
            <person name="Miyauchi S."/>
            <person name="Viragh M."/>
            <person name="Kuo A."/>
            <person name="Thoen E."/>
            <person name="Andreopoulos B."/>
            <person name="Lu D."/>
            <person name="Skrede I."/>
            <person name="Drula E."/>
            <person name="Henrissat B."/>
            <person name="Morin E."/>
            <person name="Kohler A."/>
            <person name="Barry K."/>
            <person name="LaButti K."/>
            <person name="Morin E."/>
            <person name="Salamov A."/>
            <person name="Lipzen A."/>
            <person name="Mereny Z."/>
            <person name="Hegedus B."/>
            <person name="Baldrian P."/>
            <person name="Stursova M."/>
            <person name="Weitz H."/>
            <person name="Taylor A."/>
            <person name="Grigoriev I.V."/>
            <person name="Nagy L.G."/>
            <person name="Martin F."/>
            <person name="Kauserud H."/>
        </authorList>
    </citation>
    <scope>NUCLEOTIDE SEQUENCE</scope>
    <source>
        <strain evidence="6">CBHHK067</strain>
    </source>
</reference>
<dbReference type="InterPro" id="IPR050164">
    <property type="entry name" value="Peptidase_C19"/>
</dbReference>
<dbReference type="Proteomes" id="UP001221757">
    <property type="component" value="Unassembled WGS sequence"/>
</dbReference>
<sequence length="1142" mass="128586">MPPKRKRDASPSSKGLAAGEPLKRTAHAVTSSSWGWVASEATNPSAITSEHLSATCGLSSRNTHPFCRNKYASQPAPKKQTIPRAHVSGEIEDDIIIISSDEEEDVKCTKKLCKNNPNCLNYLGQKKWEDEEDARELFMKVVNLGNNPAEDARDEDLPVGLKNLGATCYANASLQVWFRDMAFRSGVYNCQPTEESADKFKDSPTFQLQVTFAALQESTQSVFNPTKLVESLELRTTEQQDAQEFSKLFMSHLDTEFKKQSNPALKSLITDQFQGKQVYGTICSNCHAVSARDTDFLEIEINFKNNAKLEDSIANLLQEEKLSGDNQYLCSTCESLQDATRYTELASLPPVLHFSLLRFVYDLSTMERRKSKHTISFPTTIDMTRFLGNAADRKSVSRKSEGNIYELRGVLLHKGKSAYHGHYEAQVFDANQHSWFQFNDETVTRIKKLGDKVKAVPDDDKSSGTQSVIDVEAEEEENAQVSRARNKQRENARKRRRIEDSEEESSSPQAGPSKEGGAPTPDSERRILSKDAYMLIYARREPCAPSQVPVPPPRALEVVNALNAAHDKACASYAEKEKQADLRFAETRRKVLDIYRSWSVSPTEKNYVIASQQALESWIEKQAILAALRTDAMPESQSISIQDVLCSHYLYDHRKAANMKRITLEAYNKIVSETHCVFSPNLTSADICRACVEESFLERLYQKQHPLVVTEFDDICNVNIELGSYWISKPWVKDWKLAKPKMHTFAEGDPPPDSEEYQSHVRCEHGGLCLNATNRMRISVQAFTLLRSLYPTWESMSGDMEPCLICEGLRSMGVNDRLEVRRRAEDEKAKLKHMHENALNGNISLLSDVPCALIPVAFVRAWRQWLGQPTEMIRPDRIDNTPFICEHKLLAFDPNCPTDIDGFLVVIQRSDWEELKRLYSGGPLIAIQKSNNSHYTHEVAICTGCRQERKTNWDTTDITVRMARRGRGSKSSDSASSSRNRSEPITYGARQSKRLQQAKETGVTKKLTVHKSMTVKEIKVELQKELKIPTICQRLFYGSRELDDNTATVASLQIYANDIIDLKEENEIHEISDSDDVPKKKRRDEGGFGGTLLGRTEGRSSSPPKPVEAPPPPPTEKACGACTFTNPVDLLACSMCNNTVFV</sequence>
<proteinExistence type="inferred from homology"/>
<dbReference type="InterPro" id="IPR029071">
    <property type="entry name" value="Ubiquitin-like_domsf"/>
</dbReference>
<evidence type="ECO:0000313" key="6">
    <source>
        <dbReference type="EMBL" id="KAJ7709699.1"/>
    </source>
</evidence>
<protein>
    <recommendedName>
        <fullName evidence="8">Ubiquitinyl hydrolase 1</fullName>
    </recommendedName>
</protein>
<feature type="region of interest" description="Disordered" evidence="2">
    <location>
        <begin position="454"/>
        <end position="525"/>
    </location>
</feature>
<dbReference type="PROSITE" id="PS50053">
    <property type="entry name" value="UBIQUITIN_2"/>
    <property type="match status" value="1"/>
</dbReference>
<keyword evidence="7" id="KW-1185">Reference proteome</keyword>
<feature type="region of interest" description="Disordered" evidence="2">
    <location>
        <begin position="961"/>
        <end position="1003"/>
    </location>
</feature>
<dbReference type="Gene3D" id="3.90.70.10">
    <property type="entry name" value="Cysteine proteinases"/>
    <property type="match status" value="1"/>
</dbReference>
<dbReference type="Pfam" id="PF00443">
    <property type="entry name" value="UCH"/>
    <property type="match status" value="1"/>
</dbReference>
<feature type="compositionally biased region" description="Low complexity" evidence="2">
    <location>
        <begin position="969"/>
        <end position="979"/>
    </location>
</feature>
<dbReference type="InterPro" id="IPR038765">
    <property type="entry name" value="Papain-like_cys_pep_sf"/>
</dbReference>
<dbReference type="SUPFAM" id="SSF54236">
    <property type="entry name" value="Ubiquitin-like"/>
    <property type="match status" value="1"/>
</dbReference>
<dbReference type="InterPro" id="IPR044743">
    <property type="entry name" value="Ubl_USP48"/>
</dbReference>
<dbReference type="PROSITE" id="PS51283">
    <property type="entry name" value="DUSP"/>
    <property type="match status" value="1"/>
</dbReference>
<comment type="similarity">
    <text evidence="1">Belongs to the peptidase C19 family.</text>
</comment>
<feature type="region of interest" description="Disordered" evidence="2">
    <location>
        <begin position="1070"/>
        <end position="1117"/>
    </location>
</feature>
<evidence type="ECO:0000259" key="3">
    <source>
        <dbReference type="PROSITE" id="PS50053"/>
    </source>
</evidence>
<evidence type="ECO:0000256" key="2">
    <source>
        <dbReference type="SAM" id="MobiDB-lite"/>
    </source>
</evidence>
<dbReference type="Gene3D" id="3.10.20.90">
    <property type="entry name" value="Phosphatidylinositol 3-kinase Catalytic Subunit, Chain A, domain 1"/>
    <property type="match status" value="1"/>
</dbReference>
<dbReference type="InterPro" id="IPR035927">
    <property type="entry name" value="DUSP-like_sf"/>
</dbReference>
<organism evidence="6 7">
    <name type="scientific">Mycena rosella</name>
    <name type="common">Pink bonnet</name>
    <name type="synonym">Agaricus rosellus</name>
    <dbReference type="NCBI Taxonomy" id="1033263"/>
    <lineage>
        <taxon>Eukaryota</taxon>
        <taxon>Fungi</taxon>
        <taxon>Dikarya</taxon>
        <taxon>Basidiomycota</taxon>
        <taxon>Agaricomycotina</taxon>
        <taxon>Agaricomycetes</taxon>
        <taxon>Agaricomycetidae</taxon>
        <taxon>Agaricales</taxon>
        <taxon>Marasmiineae</taxon>
        <taxon>Mycenaceae</taxon>
        <taxon>Mycena</taxon>
    </lineage>
</organism>
<dbReference type="EMBL" id="JARKIE010000002">
    <property type="protein sequence ID" value="KAJ7709699.1"/>
    <property type="molecule type" value="Genomic_DNA"/>
</dbReference>